<keyword evidence="2" id="KW-1185">Reference proteome</keyword>
<dbReference type="EMBL" id="CM046398">
    <property type="protein sequence ID" value="KAI8530220.1"/>
    <property type="molecule type" value="Genomic_DNA"/>
</dbReference>
<proteinExistence type="predicted"/>
<evidence type="ECO:0000313" key="2">
    <source>
        <dbReference type="Proteomes" id="UP001062846"/>
    </source>
</evidence>
<gene>
    <name evidence="1" type="ORF">RHMOL_Rhmol11G0039100</name>
</gene>
<dbReference type="Proteomes" id="UP001062846">
    <property type="component" value="Chromosome 11"/>
</dbReference>
<accession>A0ACC0LNM5</accession>
<name>A0ACC0LNM5_RHOML</name>
<sequence>MDKLTKLEESVKKQEKMGATRVDMEKLCLFPNAKRPDRFKPIDWEKFDGFGDPKAHLQTYVGTLSILRTLSMYGIEKDAMAQMFQQTLKGPALRWFLTLDDSKKKSWDDIGAAFVAHYNYNIQLEMTVRELESIKMEANESFADFVKGWRGKASQIIDRPFDKEQMRIITRNLAPDFARHLVVFQTTADFKTFYEVGLAVEDALRVDGWLEREAAELHARNQLEPGNEIMGALQSTMNG</sequence>
<evidence type="ECO:0000313" key="1">
    <source>
        <dbReference type="EMBL" id="KAI8530220.1"/>
    </source>
</evidence>
<comment type="caution">
    <text evidence="1">The sequence shown here is derived from an EMBL/GenBank/DDBJ whole genome shotgun (WGS) entry which is preliminary data.</text>
</comment>
<protein>
    <submittedName>
        <fullName evidence="1">Uncharacterized protein</fullName>
    </submittedName>
</protein>
<organism evidence="1 2">
    <name type="scientific">Rhododendron molle</name>
    <name type="common">Chinese azalea</name>
    <name type="synonym">Azalea mollis</name>
    <dbReference type="NCBI Taxonomy" id="49168"/>
    <lineage>
        <taxon>Eukaryota</taxon>
        <taxon>Viridiplantae</taxon>
        <taxon>Streptophyta</taxon>
        <taxon>Embryophyta</taxon>
        <taxon>Tracheophyta</taxon>
        <taxon>Spermatophyta</taxon>
        <taxon>Magnoliopsida</taxon>
        <taxon>eudicotyledons</taxon>
        <taxon>Gunneridae</taxon>
        <taxon>Pentapetalae</taxon>
        <taxon>asterids</taxon>
        <taxon>Ericales</taxon>
        <taxon>Ericaceae</taxon>
        <taxon>Ericoideae</taxon>
        <taxon>Rhodoreae</taxon>
        <taxon>Rhododendron</taxon>
    </lineage>
</organism>
<reference evidence="1" key="1">
    <citation type="submission" date="2022-02" db="EMBL/GenBank/DDBJ databases">
        <title>Plant Genome Project.</title>
        <authorList>
            <person name="Zhang R.-G."/>
        </authorList>
    </citation>
    <scope>NUCLEOTIDE SEQUENCE</scope>
    <source>
        <strain evidence="1">AT1</strain>
    </source>
</reference>